<dbReference type="EMBL" id="CAAE01015018">
    <property type="protein sequence ID" value="CAG10284.1"/>
    <property type="molecule type" value="Genomic_DNA"/>
</dbReference>
<reference evidence="2" key="2">
    <citation type="submission" date="2004-02" db="EMBL/GenBank/DDBJ databases">
        <authorList>
            <consortium name="Genoscope"/>
            <consortium name="Whitehead Institute Centre for Genome Research"/>
        </authorList>
    </citation>
    <scope>NUCLEOTIDE SEQUENCE</scope>
</reference>
<feature type="compositionally biased region" description="Basic and acidic residues" evidence="1">
    <location>
        <begin position="149"/>
        <end position="158"/>
    </location>
</feature>
<proteinExistence type="predicted"/>
<evidence type="ECO:0000313" key="2">
    <source>
        <dbReference type="EMBL" id="CAG10284.1"/>
    </source>
</evidence>
<accession>Q4RMU8</accession>
<evidence type="ECO:0000256" key="1">
    <source>
        <dbReference type="SAM" id="MobiDB-lite"/>
    </source>
</evidence>
<feature type="compositionally biased region" description="Acidic residues" evidence="1">
    <location>
        <begin position="108"/>
        <end position="117"/>
    </location>
</feature>
<protein>
    <submittedName>
        <fullName evidence="2">(spotted green pufferfish) hypothetical protein</fullName>
    </submittedName>
</protein>
<reference evidence="2" key="1">
    <citation type="journal article" date="2004" name="Nature">
        <title>Genome duplication in the teleost fish Tetraodon nigroviridis reveals the early vertebrate proto-karyotype.</title>
        <authorList>
            <person name="Jaillon O."/>
            <person name="Aury J.-M."/>
            <person name="Brunet F."/>
            <person name="Petit J.-L."/>
            <person name="Stange-Thomann N."/>
            <person name="Mauceli E."/>
            <person name="Bouneau L."/>
            <person name="Fischer C."/>
            <person name="Ozouf-Costaz C."/>
            <person name="Bernot A."/>
            <person name="Nicaud S."/>
            <person name="Jaffe D."/>
            <person name="Fisher S."/>
            <person name="Lutfalla G."/>
            <person name="Dossat C."/>
            <person name="Segurens B."/>
            <person name="Dasilva C."/>
            <person name="Salanoubat M."/>
            <person name="Levy M."/>
            <person name="Boudet N."/>
            <person name="Castellano S."/>
            <person name="Anthouard V."/>
            <person name="Jubin C."/>
            <person name="Castelli V."/>
            <person name="Katinka M."/>
            <person name="Vacherie B."/>
            <person name="Biemont C."/>
            <person name="Skalli Z."/>
            <person name="Cattolico L."/>
            <person name="Poulain J."/>
            <person name="De Berardinis V."/>
            <person name="Cruaud C."/>
            <person name="Duprat S."/>
            <person name="Brottier P."/>
            <person name="Coutanceau J.-P."/>
            <person name="Gouzy J."/>
            <person name="Parra G."/>
            <person name="Lardier G."/>
            <person name="Chapple C."/>
            <person name="McKernan K.J."/>
            <person name="McEwan P."/>
            <person name="Bosak S."/>
            <person name="Kellis M."/>
            <person name="Volff J.-N."/>
            <person name="Guigo R."/>
            <person name="Zody M.C."/>
            <person name="Mesirov J."/>
            <person name="Lindblad-Toh K."/>
            <person name="Birren B."/>
            <person name="Nusbaum C."/>
            <person name="Kahn D."/>
            <person name="Robinson-Rechavi M."/>
            <person name="Laudet V."/>
            <person name="Schachter V."/>
            <person name="Quetier F."/>
            <person name="Saurin W."/>
            <person name="Scarpelli C."/>
            <person name="Wincker P."/>
            <person name="Lander E.S."/>
            <person name="Weissenbach J."/>
            <person name="Roest Crollius H."/>
        </authorList>
    </citation>
    <scope>NUCLEOTIDE SEQUENCE [LARGE SCALE GENOMIC DNA]</scope>
</reference>
<organism evidence="2">
    <name type="scientific">Tetraodon nigroviridis</name>
    <name type="common">Spotted green pufferfish</name>
    <name type="synonym">Chelonodon nigroviridis</name>
    <dbReference type="NCBI Taxonomy" id="99883"/>
    <lineage>
        <taxon>Eukaryota</taxon>
        <taxon>Metazoa</taxon>
        <taxon>Chordata</taxon>
        <taxon>Craniata</taxon>
        <taxon>Vertebrata</taxon>
        <taxon>Euteleostomi</taxon>
        <taxon>Actinopterygii</taxon>
        <taxon>Neopterygii</taxon>
        <taxon>Teleostei</taxon>
        <taxon>Neoteleostei</taxon>
        <taxon>Acanthomorphata</taxon>
        <taxon>Eupercaria</taxon>
        <taxon>Tetraodontiformes</taxon>
        <taxon>Tetradontoidea</taxon>
        <taxon>Tetraodontidae</taxon>
        <taxon>Tetraodon</taxon>
    </lineage>
</organism>
<gene>
    <name evidence="2" type="ORF">GSTENG00031866001</name>
</gene>
<name>Q4RMU8_TETNG</name>
<dbReference type="AlphaFoldDB" id="Q4RMU8"/>
<feature type="region of interest" description="Disordered" evidence="1">
    <location>
        <begin position="91"/>
        <end position="158"/>
    </location>
</feature>
<sequence length="158" mass="17856">MGEGERRNAFDKEAPSLPERYVSPMMMQEHVEEMGTPRLQIWPLADVEDKRLNVGERLRARGAPRSFIFLSNRKKKKENTDVYMKLRPRCSQVTSTGVKGRHQGSGDLEVEVSEDDATGPGLRQLRFHQRGTPKLKENKPKQGGNVGLRELRTTAEGG</sequence>
<dbReference type="KEGG" id="tng:GSTEN00031866G001"/>
<comment type="caution">
    <text evidence="2">The sequence shown here is derived from an EMBL/GenBank/DDBJ whole genome shotgun (WGS) entry which is preliminary data.</text>
</comment>